<evidence type="ECO:0000313" key="2">
    <source>
        <dbReference type="EMBL" id="KJM39877.1"/>
    </source>
</evidence>
<proteinExistence type="predicted"/>
<keyword evidence="1" id="KW-0812">Transmembrane</keyword>
<gene>
    <name evidence="2" type="ORF">SS44_06825</name>
</gene>
<evidence type="ECO:0000256" key="1">
    <source>
        <dbReference type="SAM" id="Phobius"/>
    </source>
</evidence>
<organism evidence="2 3">
    <name type="scientific">Enterobacter cloacae subsp. cloacae</name>
    <dbReference type="NCBI Taxonomy" id="336306"/>
    <lineage>
        <taxon>Bacteria</taxon>
        <taxon>Pseudomonadati</taxon>
        <taxon>Pseudomonadota</taxon>
        <taxon>Gammaproteobacteria</taxon>
        <taxon>Enterobacterales</taxon>
        <taxon>Enterobacteriaceae</taxon>
        <taxon>Enterobacter</taxon>
        <taxon>Enterobacter cloacae complex</taxon>
    </lineage>
</organism>
<reference evidence="2 3" key="1">
    <citation type="submission" date="2015-03" db="EMBL/GenBank/DDBJ databases">
        <authorList>
            <person name="McCorrison J."/>
            <person name="Sanka R."/>
            <person name="Adams M."/>
            <person name="Brinkac L."/>
            <person name="Nierman W."/>
            <person name="Sutton G."/>
            <person name="Nelson K."/>
            <person name="Kiedrowski L."/>
            <person name="Guerrero D."/>
            <person name="Bonomo R."/>
        </authorList>
    </citation>
    <scope>NUCLEOTIDE SEQUENCE [LARGE SCALE GENOMIC DNA]</scope>
    <source>
        <strain evidence="2 3">42324</strain>
    </source>
</reference>
<accession>A0AAE2JRE0</accession>
<comment type="caution">
    <text evidence="2">The sequence shown here is derived from an EMBL/GenBank/DDBJ whole genome shotgun (WGS) entry which is preliminary data.</text>
</comment>
<dbReference type="RefSeq" id="WP_045293329.1">
    <property type="nucleotide sequence ID" value="NZ_JZYG01000008.1"/>
</dbReference>
<dbReference type="AlphaFoldDB" id="A0AAE2JRE0"/>
<evidence type="ECO:0000313" key="3">
    <source>
        <dbReference type="Proteomes" id="UP000033344"/>
    </source>
</evidence>
<keyword evidence="1" id="KW-0472">Membrane</keyword>
<dbReference type="EMBL" id="JZYG01000008">
    <property type="protein sequence ID" value="KJM39877.1"/>
    <property type="molecule type" value="Genomic_DNA"/>
</dbReference>
<keyword evidence="1" id="KW-1133">Transmembrane helix</keyword>
<protein>
    <submittedName>
        <fullName evidence="2">Uncharacterized protein</fullName>
    </submittedName>
</protein>
<dbReference type="Proteomes" id="UP000033344">
    <property type="component" value="Unassembled WGS sequence"/>
</dbReference>
<sequence>MLSFVLFLVAVLLIVVIIKILPRRAWKWIGATIGIVALISVAIVGYFQYQEHSQEADRKANLMAYARDVAFYASSHRWTATDIQNSPHATPQDVEYAKQHADELKDAVWMPDIEDYAKRARKVKGLTSLYVSTYTNRWNKNAVHLTDKGIEGVADVIILSDNYIVSEWEAKELADQGFKDSVFVKYYSLDGSRIYSSKKGKWIDSDTKSKAVFNTANEN</sequence>
<feature type="transmembrane region" description="Helical" evidence="1">
    <location>
        <begin position="28"/>
        <end position="49"/>
    </location>
</feature>
<name>A0AAE2JRE0_ENTCL</name>